<name>A0A1W1B9E5_9ZZZZ</name>
<dbReference type="Pfam" id="PF13401">
    <property type="entry name" value="AAA_22"/>
    <property type="match status" value="1"/>
</dbReference>
<dbReference type="EMBL" id="FPHB01000010">
    <property type="protein sequence ID" value="SFV50078.1"/>
    <property type="molecule type" value="Genomic_DNA"/>
</dbReference>
<dbReference type="SUPFAM" id="SSF52540">
    <property type="entry name" value="P-loop containing nucleoside triphosphate hydrolases"/>
    <property type="match status" value="1"/>
</dbReference>
<evidence type="ECO:0000259" key="1">
    <source>
        <dbReference type="SMART" id="SM00382"/>
    </source>
</evidence>
<sequence length="275" mass="32186">MYNNIFKNSRDVFIDSVNAKDYVQLDRVSTIYASLKKSVKKPLKMILLYGKPGTGKSMFLAKLYSDMNKNQKIYLYATPILDSSEFFKTLAKDIYDVKYNGELNFTQFMKIIKQNSQNISDEKKNIPIILLDEAQLYSKEQMEKIRLLADTRKLKFVITLHKTEKEDIIAKEHFQTRIWESIELVNASQSELKIYIQKKLMKANLFDSANMFHNKNIVLIYKLTQGNYRETNKLLYTLFEIYNWYAKNDPSKISLSQISNKIIEMAALHTGLIHA</sequence>
<dbReference type="SMART" id="SM00382">
    <property type="entry name" value="AAA"/>
    <property type="match status" value="1"/>
</dbReference>
<dbReference type="InterPro" id="IPR027417">
    <property type="entry name" value="P-loop_NTPase"/>
</dbReference>
<gene>
    <name evidence="2" type="ORF">MNB_SM-7-1508</name>
</gene>
<dbReference type="Gene3D" id="3.40.50.300">
    <property type="entry name" value="P-loop containing nucleotide triphosphate hydrolases"/>
    <property type="match status" value="1"/>
</dbReference>
<dbReference type="PANTHER" id="PTHR35894:SF1">
    <property type="entry name" value="PHOSPHORIBULOKINASE _ URIDINE KINASE FAMILY"/>
    <property type="match status" value="1"/>
</dbReference>
<dbReference type="InterPro" id="IPR003593">
    <property type="entry name" value="AAA+_ATPase"/>
</dbReference>
<dbReference type="InterPro" id="IPR049945">
    <property type="entry name" value="AAA_22"/>
</dbReference>
<dbReference type="PANTHER" id="PTHR35894">
    <property type="entry name" value="GENERAL SECRETION PATHWAY PROTEIN A-RELATED"/>
    <property type="match status" value="1"/>
</dbReference>
<evidence type="ECO:0000313" key="2">
    <source>
        <dbReference type="EMBL" id="SFV50078.1"/>
    </source>
</evidence>
<accession>A0A1W1B9E5</accession>
<reference evidence="2" key="1">
    <citation type="submission" date="2016-10" db="EMBL/GenBank/DDBJ databases">
        <authorList>
            <person name="de Groot N.N."/>
        </authorList>
    </citation>
    <scope>NUCLEOTIDE SEQUENCE</scope>
</reference>
<feature type="domain" description="AAA+ ATPase" evidence="1">
    <location>
        <begin position="42"/>
        <end position="184"/>
    </location>
</feature>
<proteinExistence type="predicted"/>
<dbReference type="GO" id="GO:0016887">
    <property type="term" value="F:ATP hydrolysis activity"/>
    <property type="evidence" value="ECO:0007669"/>
    <property type="project" value="InterPro"/>
</dbReference>
<dbReference type="AlphaFoldDB" id="A0A1W1B9E5"/>
<protein>
    <submittedName>
        <fullName evidence="2">MSHA biogenesis protein MshM</fullName>
    </submittedName>
</protein>
<organism evidence="2">
    <name type="scientific">hydrothermal vent metagenome</name>
    <dbReference type="NCBI Taxonomy" id="652676"/>
    <lineage>
        <taxon>unclassified sequences</taxon>
        <taxon>metagenomes</taxon>
        <taxon>ecological metagenomes</taxon>
    </lineage>
</organism>
<dbReference type="InterPro" id="IPR052026">
    <property type="entry name" value="ExeA_AAA_ATPase_DNA-bind"/>
</dbReference>